<accession>A0A972GQY1</accession>
<feature type="compositionally biased region" description="Basic and acidic residues" evidence="1">
    <location>
        <begin position="20"/>
        <end position="33"/>
    </location>
</feature>
<protein>
    <submittedName>
        <fullName evidence="2">Uncharacterized protein</fullName>
    </submittedName>
</protein>
<feature type="region of interest" description="Disordered" evidence="1">
    <location>
        <begin position="1"/>
        <end position="38"/>
    </location>
</feature>
<keyword evidence="3" id="KW-1185">Reference proteome</keyword>
<dbReference type="EMBL" id="WHOD01000013">
    <property type="protein sequence ID" value="NOU92177.1"/>
    <property type="molecule type" value="Genomic_DNA"/>
</dbReference>
<evidence type="ECO:0000313" key="2">
    <source>
        <dbReference type="EMBL" id="NOU92177.1"/>
    </source>
</evidence>
<dbReference type="RefSeq" id="WP_171650365.1">
    <property type="nucleotide sequence ID" value="NZ_WHOD01000013.1"/>
</dbReference>
<evidence type="ECO:0000313" key="3">
    <source>
        <dbReference type="Proteomes" id="UP000641588"/>
    </source>
</evidence>
<dbReference type="AlphaFoldDB" id="A0A972GQY1"/>
<proteinExistence type="predicted"/>
<evidence type="ECO:0000256" key="1">
    <source>
        <dbReference type="SAM" id="MobiDB-lite"/>
    </source>
</evidence>
<dbReference type="Proteomes" id="UP000641588">
    <property type="component" value="Unassembled WGS sequence"/>
</dbReference>
<comment type="caution">
    <text evidence="2">The sequence shown here is derived from an EMBL/GenBank/DDBJ whole genome shotgun (WGS) entry which is preliminary data.</text>
</comment>
<reference evidence="2" key="1">
    <citation type="submission" date="2019-10" db="EMBL/GenBank/DDBJ databases">
        <title>Description of Paenibacillus glebae sp. nov.</title>
        <authorList>
            <person name="Carlier A."/>
            <person name="Qi S."/>
        </authorList>
    </citation>
    <scope>NUCLEOTIDE SEQUENCE</scope>
    <source>
        <strain evidence="2">LMG 31456</strain>
    </source>
</reference>
<organism evidence="2 3">
    <name type="scientific">Paenibacillus foliorum</name>
    <dbReference type="NCBI Taxonomy" id="2654974"/>
    <lineage>
        <taxon>Bacteria</taxon>
        <taxon>Bacillati</taxon>
        <taxon>Bacillota</taxon>
        <taxon>Bacilli</taxon>
        <taxon>Bacillales</taxon>
        <taxon>Paenibacillaceae</taxon>
        <taxon>Paenibacillus</taxon>
    </lineage>
</organism>
<sequence length="68" mass="7443">MRDSIRPLKIVFPPLQANNSKEHELQQRPESHTHHSPQQVFTAASAIESIGAKSVAPYLIVRGNGGIS</sequence>
<gene>
    <name evidence="2" type="ORF">GC093_02860</name>
</gene>
<name>A0A972GQY1_9BACL</name>